<dbReference type="InterPro" id="IPR009214">
    <property type="entry name" value="DUF1129"/>
</dbReference>
<evidence type="ECO:0000256" key="1">
    <source>
        <dbReference type="SAM" id="Phobius"/>
    </source>
</evidence>
<organism evidence="2 3">
    <name type="scientific">Vagococcus fessus</name>
    <dbReference type="NCBI Taxonomy" id="120370"/>
    <lineage>
        <taxon>Bacteria</taxon>
        <taxon>Bacillati</taxon>
        <taxon>Bacillota</taxon>
        <taxon>Bacilli</taxon>
        <taxon>Lactobacillales</taxon>
        <taxon>Enterococcaceae</taxon>
        <taxon>Vagococcus</taxon>
    </lineage>
</organism>
<reference evidence="2 3" key="1">
    <citation type="submission" date="2017-05" db="EMBL/GenBank/DDBJ databases">
        <title>Vagococcus spp. assemblies.</title>
        <authorList>
            <person name="Gulvik C.A."/>
        </authorList>
    </citation>
    <scope>NUCLEOTIDE SEQUENCE [LARGE SCALE GENOMIC DNA]</scope>
    <source>
        <strain evidence="2 3">CCUG 41755</strain>
    </source>
</reference>
<evidence type="ECO:0008006" key="4">
    <source>
        <dbReference type="Google" id="ProtNLM"/>
    </source>
</evidence>
<feature type="transmembrane region" description="Helical" evidence="1">
    <location>
        <begin position="129"/>
        <end position="150"/>
    </location>
</feature>
<gene>
    <name evidence="2" type="ORF">CBF31_08240</name>
</gene>
<name>A0A430A9F5_9ENTE</name>
<feature type="transmembrane region" description="Helical" evidence="1">
    <location>
        <begin position="196"/>
        <end position="217"/>
    </location>
</feature>
<evidence type="ECO:0000313" key="2">
    <source>
        <dbReference type="EMBL" id="RSU03691.1"/>
    </source>
</evidence>
<feature type="transmembrane region" description="Helical" evidence="1">
    <location>
        <begin position="96"/>
        <end position="117"/>
    </location>
</feature>
<accession>A0A430A9F5</accession>
<dbReference type="EMBL" id="NGJY01000002">
    <property type="protein sequence ID" value="RSU03691.1"/>
    <property type="molecule type" value="Genomic_DNA"/>
</dbReference>
<dbReference type="Pfam" id="PF06570">
    <property type="entry name" value="DUF1129"/>
    <property type="match status" value="1"/>
</dbReference>
<keyword evidence="1" id="KW-0472">Membrane</keyword>
<dbReference type="OrthoDB" id="2360056at2"/>
<evidence type="ECO:0000313" key="3">
    <source>
        <dbReference type="Proteomes" id="UP000287101"/>
    </source>
</evidence>
<dbReference type="RefSeq" id="WP_126831897.1">
    <property type="nucleotide sequence ID" value="NZ_CBCRYB010000001.1"/>
</dbReference>
<comment type="caution">
    <text evidence="2">The sequence shown here is derived from an EMBL/GenBank/DDBJ whole genome shotgun (WGS) entry which is preliminary data.</text>
</comment>
<sequence>MEQQEIRNIVAKNRELETQLTKRNEQYVHDLKKTLTVANLSEEMQTIELSTILPELVEGQKSGKTARQLFGTVSERADLILNKPAPVKESNVFQMWLDNTLLLFIFLTLIAGVIPMLSKVENPSQQQGLLTILIAAATGGYAFYLIYKYVYKYDRPGADQTGRPGILKSMAIMLGIMLVWILIFTAAGLIPASINIVLRPVVYVSLAVLAIAVRYYLRKKYDIRGSIFTR</sequence>
<dbReference type="AlphaFoldDB" id="A0A430A9F5"/>
<keyword evidence="1" id="KW-1133">Transmembrane helix</keyword>
<keyword evidence="3" id="KW-1185">Reference proteome</keyword>
<dbReference type="Proteomes" id="UP000287101">
    <property type="component" value="Unassembled WGS sequence"/>
</dbReference>
<proteinExistence type="predicted"/>
<feature type="transmembrane region" description="Helical" evidence="1">
    <location>
        <begin position="171"/>
        <end position="190"/>
    </location>
</feature>
<keyword evidence="1" id="KW-0812">Transmembrane</keyword>
<protein>
    <recommendedName>
        <fullName evidence="4">DUF1129 domain-containing protein</fullName>
    </recommendedName>
</protein>
<dbReference type="SUPFAM" id="SSF158560">
    <property type="entry name" value="BH3980-like"/>
    <property type="match status" value="1"/>
</dbReference>
<dbReference type="PIRSF" id="PIRSF033111">
    <property type="entry name" value="UCP033111"/>
    <property type="match status" value="1"/>
</dbReference>